<evidence type="ECO:0000313" key="3">
    <source>
        <dbReference type="Proteomes" id="UP001307889"/>
    </source>
</evidence>
<feature type="region of interest" description="Disordered" evidence="1">
    <location>
        <begin position="45"/>
        <end position="64"/>
    </location>
</feature>
<evidence type="ECO:0000313" key="2">
    <source>
        <dbReference type="EMBL" id="BET00794.1"/>
    </source>
</evidence>
<sequence length="75" mass="8611">MLRNIVRVSCAFRLRRSRKTLLGLYEVHITELTPESYDGKMRCEGYKENSKEEESDPTGGNLEFTRVPASLARGF</sequence>
<evidence type="ECO:0000256" key="1">
    <source>
        <dbReference type="SAM" id="MobiDB-lite"/>
    </source>
</evidence>
<accession>A0ABN7B963</accession>
<gene>
    <name evidence="2" type="ORF">NTJ_13605</name>
</gene>
<dbReference type="EMBL" id="AP028920">
    <property type="protein sequence ID" value="BET00794.1"/>
    <property type="molecule type" value="Genomic_DNA"/>
</dbReference>
<name>A0ABN7B963_9HEMI</name>
<protein>
    <submittedName>
        <fullName evidence="2">Uncharacterized protein</fullName>
    </submittedName>
</protein>
<dbReference type="Proteomes" id="UP001307889">
    <property type="component" value="Chromosome 12"/>
</dbReference>
<proteinExistence type="predicted"/>
<organism evidence="2 3">
    <name type="scientific">Nesidiocoris tenuis</name>
    <dbReference type="NCBI Taxonomy" id="355587"/>
    <lineage>
        <taxon>Eukaryota</taxon>
        <taxon>Metazoa</taxon>
        <taxon>Ecdysozoa</taxon>
        <taxon>Arthropoda</taxon>
        <taxon>Hexapoda</taxon>
        <taxon>Insecta</taxon>
        <taxon>Pterygota</taxon>
        <taxon>Neoptera</taxon>
        <taxon>Paraneoptera</taxon>
        <taxon>Hemiptera</taxon>
        <taxon>Heteroptera</taxon>
        <taxon>Panheteroptera</taxon>
        <taxon>Cimicomorpha</taxon>
        <taxon>Miridae</taxon>
        <taxon>Dicyphina</taxon>
        <taxon>Nesidiocoris</taxon>
    </lineage>
</organism>
<reference evidence="2 3" key="1">
    <citation type="submission" date="2023-09" db="EMBL/GenBank/DDBJ databases">
        <title>Nesidiocoris tenuis whole genome shotgun sequence.</title>
        <authorList>
            <person name="Shibata T."/>
            <person name="Shimoda M."/>
            <person name="Kobayashi T."/>
            <person name="Uehara T."/>
        </authorList>
    </citation>
    <scope>NUCLEOTIDE SEQUENCE [LARGE SCALE GENOMIC DNA]</scope>
    <source>
        <strain evidence="2 3">Japan</strain>
    </source>
</reference>
<keyword evidence="3" id="KW-1185">Reference proteome</keyword>